<evidence type="ECO:0000313" key="3">
    <source>
        <dbReference type="Proteomes" id="UP001516023"/>
    </source>
</evidence>
<dbReference type="AlphaFoldDB" id="A0ABD3PJF5"/>
<dbReference type="Proteomes" id="UP001516023">
    <property type="component" value="Unassembled WGS sequence"/>
</dbReference>
<keyword evidence="3" id="KW-1185">Reference proteome</keyword>
<feature type="compositionally biased region" description="Basic residues" evidence="1">
    <location>
        <begin position="609"/>
        <end position="627"/>
    </location>
</feature>
<comment type="caution">
    <text evidence="2">The sequence shown here is derived from an EMBL/GenBank/DDBJ whole genome shotgun (WGS) entry which is preliminary data.</text>
</comment>
<protein>
    <submittedName>
        <fullName evidence="2">Uncharacterized protein</fullName>
    </submittedName>
</protein>
<reference evidence="2 3" key="1">
    <citation type="journal article" date="2020" name="G3 (Bethesda)">
        <title>Improved Reference Genome for Cyclotella cryptica CCMP332, a Model for Cell Wall Morphogenesis, Salinity Adaptation, and Lipid Production in Diatoms (Bacillariophyta).</title>
        <authorList>
            <person name="Roberts W.R."/>
            <person name="Downey K.M."/>
            <person name="Ruck E.C."/>
            <person name="Traller J.C."/>
            <person name="Alverson A.J."/>
        </authorList>
    </citation>
    <scope>NUCLEOTIDE SEQUENCE [LARGE SCALE GENOMIC DNA]</scope>
    <source>
        <strain evidence="2 3">CCMP332</strain>
    </source>
</reference>
<dbReference type="EMBL" id="JABMIG020000162">
    <property type="protein sequence ID" value="KAL3788097.1"/>
    <property type="molecule type" value="Genomic_DNA"/>
</dbReference>
<sequence>MNSMNPSDYLQLLLLNRSSSEVTPNEVWEASLKQQQLPPQIDSSTACMSRYGYVNDSLRFPTALVGNFRGNAIHTVRDSSSFPTSGQSSLQNDQVPNVAFPRFASTAFTHHDASPHQCHAFYASLPDPHKLILTSQAKQDSHVARECNFPSTVVDFSAAFRLLRENSHCDNATCSLSTNASRRDNITHKMRGSSSFPTHDQSSHSNNIVSNAQSPPFAATVETRGDLGINRSYAGHFFSASASSSDRNCTCQANPGSDSAATCYFPANASVVTAACGQCNGIVGNKDASRNMSRCVSYCPGSIDHEMRVSSAFPTRDHSSISNNQGADAIFPPVRFTLDACCDSDVNQSHADLLAFPASSRDRITNPDLAATCNFRKTVADYMATCGMCSEIPRDDNATHNISRHSSPPCNVICGMRRSSFSPTDGHSSNLMNELVTVNFPFNGSTVDILCNSNIHQGRDDLLPFREHLPDQNMNVMCRLEQNTDVDTTRAMSSCTECIEIHSISEAPHHTSRNKTTPLSPSWEGAHNEINSSSRHCPNFFPDEAVGMKMLQEAKLRKPVNPSLYQANERSFNEVCQQDSWSQLASVKLTNEGSEQCSKKCTRMSMSPKQKRKVARKKSSRRSKHSAYPRSTSHYFITPSSATIVALSAEIQNEIASCSGGNQLRCYSSACVDYDEFSSNNSTTNEFLVLKLATTMEASQRSQQNIHEWDKKFGLRRAHSKTMRESARSRTMVLKFLKGEGANLLRGLPLLRRRNKNRGATTHTALEMLLSNEDDSIGSFSHNFRTHFEDQISLADFEITHLDGEDAELRSILQMALLE</sequence>
<organism evidence="2 3">
    <name type="scientific">Cyclotella cryptica</name>
    <dbReference type="NCBI Taxonomy" id="29204"/>
    <lineage>
        <taxon>Eukaryota</taxon>
        <taxon>Sar</taxon>
        <taxon>Stramenopiles</taxon>
        <taxon>Ochrophyta</taxon>
        <taxon>Bacillariophyta</taxon>
        <taxon>Coscinodiscophyceae</taxon>
        <taxon>Thalassiosirophycidae</taxon>
        <taxon>Stephanodiscales</taxon>
        <taxon>Stephanodiscaceae</taxon>
        <taxon>Cyclotella</taxon>
    </lineage>
</organism>
<gene>
    <name evidence="2" type="ORF">HJC23_008159</name>
</gene>
<accession>A0ABD3PJF5</accession>
<name>A0ABD3PJF5_9STRA</name>
<evidence type="ECO:0000256" key="1">
    <source>
        <dbReference type="SAM" id="MobiDB-lite"/>
    </source>
</evidence>
<proteinExistence type="predicted"/>
<feature type="region of interest" description="Disordered" evidence="1">
    <location>
        <begin position="599"/>
        <end position="632"/>
    </location>
</feature>
<evidence type="ECO:0000313" key="2">
    <source>
        <dbReference type="EMBL" id="KAL3788097.1"/>
    </source>
</evidence>